<keyword evidence="2" id="KW-1133">Transmembrane helix</keyword>
<organism evidence="3 4">
    <name type="scientific">Aphis craccivora</name>
    <name type="common">Cowpea aphid</name>
    <dbReference type="NCBI Taxonomy" id="307492"/>
    <lineage>
        <taxon>Eukaryota</taxon>
        <taxon>Metazoa</taxon>
        <taxon>Ecdysozoa</taxon>
        <taxon>Arthropoda</taxon>
        <taxon>Hexapoda</taxon>
        <taxon>Insecta</taxon>
        <taxon>Pterygota</taxon>
        <taxon>Neoptera</taxon>
        <taxon>Paraneoptera</taxon>
        <taxon>Hemiptera</taxon>
        <taxon>Sternorrhyncha</taxon>
        <taxon>Aphidomorpha</taxon>
        <taxon>Aphidoidea</taxon>
        <taxon>Aphididae</taxon>
        <taxon>Aphidini</taxon>
        <taxon>Aphis</taxon>
        <taxon>Aphis</taxon>
    </lineage>
</organism>
<feature type="transmembrane region" description="Helical" evidence="2">
    <location>
        <begin position="93"/>
        <end position="122"/>
    </location>
</feature>
<evidence type="ECO:0000256" key="1">
    <source>
        <dbReference type="SAM" id="MobiDB-lite"/>
    </source>
</evidence>
<keyword evidence="2" id="KW-0812">Transmembrane</keyword>
<evidence type="ECO:0000313" key="4">
    <source>
        <dbReference type="Proteomes" id="UP000478052"/>
    </source>
</evidence>
<keyword evidence="4" id="KW-1185">Reference proteome</keyword>
<name>A0A6G0XAM0_APHCR</name>
<accession>A0A6G0XAM0</accession>
<gene>
    <name evidence="3" type="ORF">FWK35_00032970</name>
</gene>
<proteinExistence type="predicted"/>
<dbReference type="AlphaFoldDB" id="A0A6G0XAM0"/>
<dbReference type="Proteomes" id="UP000478052">
    <property type="component" value="Unassembled WGS sequence"/>
</dbReference>
<protein>
    <submittedName>
        <fullName evidence="3">Uncharacterized protein</fullName>
    </submittedName>
</protein>
<feature type="region of interest" description="Disordered" evidence="1">
    <location>
        <begin position="64"/>
        <end position="87"/>
    </location>
</feature>
<reference evidence="3 4" key="1">
    <citation type="submission" date="2019-08" db="EMBL/GenBank/DDBJ databases">
        <title>Whole genome of Aphis craccivora.</title>
        <authorList>
            <person name="Voronova N.V."/>
            <person name="Shulinski R.S."/>
            <person name="Bandarenka Y.V."/>
            <person name="Zhorov D.G."/>
            <person name="Warner D."/>
        </authorList>
    </citation>
    <scope>NUCLEOTIDE SEQUENCE [LARGE SCALE GENOMIC DNA]</scope>
    <source>
        <strain evidence="3">180601</strain>
        <tissue evidence="3">Whole Body</tissue>
    </source>
</reference>
<comment type="caution">
    <text evidence="3">The sequence shown here is derived from an EMBL/GenBank/DDBJ whole genome shotgun (WGS) entry which is preliminary data.</text>
</comment>
<evidence type="ECO:0000256" key="2">
    <source>
        <dbReference type="SAM" id="Phobius"/>
    </source>
</evidence>
<evidence type="ECO:0000313" key="3">
    <source>
        <dbReference type="EMBL" id="KAF0737135.1"/>
    </source>
</evidence>
<dbReference type="OrthoDB" id="6623312at2759"/>
<keyword evidence="2" id="KW-0472">Membrane</keyword>
<dbReference type="EMBL" id="VUJU01008000">
    <property type="protein sequence ID" value="KAF0737135.1"/>
    <property type="molecule type" value="Genomic_DNA"/>
</dbReference>
<sequence length="328" mass="34732">MISIDTARFSKSDVRRDPDRNLHRFRSAGFGNSADGKRITPTTEPVCHCLACCYVTAAVAPNPRPAVASTTRRKTTAAVDADESPGCEPPSEAAAFVASASAAAFVLLAALLAVVLSSAALLTVASMVPMADAAARELRGPQAADYIHLWHQQQQHKRLYDAGDASRLKRQLFNKNANSEPGVVALTFSLIGGTISDVRQAFRNVSSIVRDTISEASRDPSASSTVAGDQMMMAAANTADNEIGGGGSASTTPDPRIAGQTLGKLLGRNYRGLRRLFNSELRSAVKNSPGNIRDFAVELMGSIGQSLRPSNLFSRGQINDTTTTAGRR</sequence>